<evidence type="ECO:0000313" key="3">
    <source>
        <dbReference type="Proteomes" id="UP000218811"/>
    </source>
</evidence>
<feature type="compositionally biased region" description="Low complexity" evidence="1">
    <location>
        <begin position="50"/>
        <end position="63"/>
    </location>
</feature>
<evidence type="ECO:0008006" key="4">
    <source>
        <dbReference type="Google" id="ProtNLM"/>
    </source>
</evidence>
<dbReference type="STRING" id="742152.A0A2H3JCS7"/>
<sequence length="542" mass="60652">MLALEPGPAAILTLSHRAPSLQPSLHIPPPQPSPHIPPPQPSPSTPSSPLPLSSLPLPQSTSSSPLSPFNLIDNVRGVQLPATNETVVWRNGYHTVLPHWHHDASFVMLLSTVPAAGPESPNFLFLEKSMPSSGPRQHIREGLTHGKMVVIRDCQDMSNFMFNEEGLRNEFNLFSNTRVDIHNLHKCAEDFSYPYVKGTIHDVLKTLYDPAQSQYVLACCNAQQVLPSGLQTLDDGLTIGWSQTFVDFPVSNQLVHPDLLVHGWALLHWYSGVKLWVVINPKPEKQNLTRSEWHKLVLDLTSFDKYSDENRVAINDICDLEVLDIRPGDLVFQPAGQLHAVYTPTASFTVGGHFFQYNTLHLTELSRHVDNLYGVYTTNLEHGHVLDTLNRMALALPRNWKFITIGKRAFVALAAMLHNPAAYECDNPMINGQRKHHMSYASFTIVGKQIIDAGLRVLGLKPSDLTHHLGLGDRSDPGEPVNFGDAFKPWQQFKETDEWTDKKIIETEQKEQALTRRKSQAPTTPARQSEHIREQQAATSTS</sequence>
<feature type="compositionally biased region" description="Pro residues" evidence="1">
    <location>
        <begin position="26"/>
        <end position="49"/>
    </location>
</feature>
<accession>A0A2H3JCS7</accession>
<gene>
    <name evidence="2" type="ORF">WOLCODRAFT_150097</name>
</gene>
<evidence type="ECO:0000313" key="2">
    <source>
        <dbReference type="EMBL" id="PCH40050.1"/>
    </source>
</evidence>
<evidence type="ECO:0000256" key="1">
    <source>
        <dbReference type="SAM" id="MobiDB-lite"/>
    </source>
</evidence>
<organism evidence="2 3">
    <name type="scientific">Wolfiporia cocos (strain MD-104)</name>
    <name type="common">Brown rot fungus</name>
    <dbReference type="NCBI Taxonomy" id="742152"/>
    <lineage>
        <taxon>Eukaryota</taxon>
        <taxon>Fungi</taxon>
        <taxon>Dikarya</taxon>
        <taxon>Basidiomycota</taxon>
        <taxon>Agaricomycotina</taxon>
        <taxon>Agaricomycetes</taxon>
        <taxon>Polyporales</taxon>
        <taxon>Phaeolaceae</taxon>
        <taxon>Wolfiporia</taxon>
    </lineage>
</organism>
<protein>
    <recommendedName>
        <fullName evidence="4">JmjC domain-containing protein</fullName>
    </recommendedName>
</protein>
<reference evidence="2 3" key="1">
    <citation type="journal article" date="2012" name="Science">
        <title>The Paleozoic origin of enzymatic lignin decomposition reconstructed from 31 fungal genomes.</title>
        <authorList>
            <person name="Floudas D."/>
            <person name="Binder M."/>
            <person name="Riley R."/>
            <person name="Barry K."/>
            <person name="Blanchette R.A."/>
            <person name="Henrissat B."/>
            <person name="Martinez A.T."/>
            <person name="Otillar R."/>
            <person name="Spatafora J.W."/>
            <person name="Yadav J.S."/>
            <person name="Aerts A."/>
            <person name="Benoit I."/>
            <person name="Boyd A."/>
            <person name="Carlson A."/>
            <person name="Copeland A."/>
            <person name="Coutinho P.M."/>
            <person name="de Vries R.P."/>
            <person name="Ferreira P."/>
            <person name="Findley K."/>
            <person name="Foster B."/>
            <person name="Gaskell J."/>
            <person name="Glotzer D."/>
            <person name="Gorecki P."/>
            <person name="Heitman J."/>
            <person name="Hesse C."/>
            <person name="Hori C."/>
            <person name="Igarashi K."/>
            <person name="Jurgens J.A."/>
            <person name="Kallen N."/>
            <person name="Kersten P."/>
            <person name="Kohler A."/>
            <person name="Kuees U."/>
            <person name="Kumar T.K.A."/>
            <person name="Kuo A."/>
            <person name="LaButti K."/>
            <person name="Larrondo L.F."/>
            <person name="Lindquist E."/>
            <person name="Ling A."/>
            <person name="Lombard V."/>
            <person name="Lucas S."/>
            <person name="Lundell T."/>
            <person name="Martin R."/>
            <person name="McLaughlin D.J."/>
            <person name="Morgenstern I."/>
            <person name="Morin E."/>
            <person name="Murat C."/>
            <person name="Nagy L.G."/>
            <person name="Nolan M."/>
            <person name="Ohm R.A."/>
            <person name="Patyshakuliyeva A."/>
            <person name="Rokas A."/>
            <person name="Ruiz-Duenas F.J."/>
            <person name="Sabat G."/>
            <person name="Salamov A."/>
            <person name="Samejima M."/>
            <person name="Schmutz J."/>
            <person name="Slot J.C."/>
            <person name="St John F."/>
            <person name="Stenlid J."/>
            <person name="Sun H."/>
            <person name="Sun S."/>
            <person name="Syed K."/>
            <person name="Tsang A."/>
            <person name="Wiebenga A."/>
            <person name="Young D."/>
            <person name="Pisabarro A."/>
            <person name="Eastwood D.C."/>
            <person name="Martin F."/>
            <person name="Cullen D."/>
            <person name="Grigoriev I.V."/>
            <person name="Hibbett D.S."/>
        </authorList>
    </citation>
    <scope>NUCLEOTIDE SEQUENCE [LARGE SCALE GENOMIC DNA]</scope>
    <source>
        <strain evidence="2 3">MD-104</strain>
    </source>
</reference>
<dbReference type="SUPFAM" id="SSF51197">
    <property type="entry name" value="Clavaminate synthase-like"/>
    <property type="match status" value="1"/>
</dbReference>
<feature type="region of interest" description="Disordered" evidence="1">
    <location>
        <begin position="509"/>
        <end position="542"/>
    </location>
</feature>
<dbReference type="AlphaFoldDB" id="A0A2H3JCS7"/>
<dbReference type="EMBL" id="KB468053">
    <property type="protein sequence ID" value="PCH40050.1"/>
    <property type="molecule type" value="Genomic_DNA"/>
</dbReference>
<keyword evidence="3" id="KW-1185">Reference proteome</keyword>
<dbReference type="Gene3D" id="2.60.120.650">
    <property type="entry name" value="Cupin"/>
    <property type="match status" value="1"/>
</dbReference>
<feature type="region of interest" description="Disordered" evidence="1">
    <location>
        <begin position="20"/>
        <end position="63"/>
    </location>
</feature>
<dbReference type="Proteomes" id="UP000218811">
    <property type="component" value="Unassembled WGS sequence"/>
</dbReference>
<dbReference type="OrthoDB" id="4161428at2759"/>
<proteinExistence type="predicted"/>
<name>A0A2H3JCS7_WOLCO</name>